<gene>
    <name evidence="1" type="ORF">GBK04_15640</name>
</gene>
<sequence>MKHFTLLLGIGLIFFSCQSDRIGPKPVEKVIKYKESIELPNGELTFAGVEDGRCPQELLCIWGGSVVIDLGLRSAKYEKTLKLILGQGSELQKAQVSLDGTTYLIEFIEVVSPTYRSSENPVPKEKYIVKLKIQTIP</sequence>
<reference evidence="1 2" key="1">
    <citation type="submission" date="2019-10" db="EMBL/GenBank/DDBJ databases">
        <title>Draft Genome Sequence of Cytophagaceae sp. SJW1-29.</title>
        <authorList>
            <person name="Choi A."/>
        </authorList>
    </citation>
    <scope>NUCLEOTIDE SEQUENCE [LARGE SCALE GENOMIC DNA]</scope>
    <source>
        <strain evidence="1 2">SJW1-29</strain>
    </source>
</reference>
<keyword evidence="2" id="KW-1185">Reference proteome</keyword>
<dbReference type="Proteomes" id="UP000479293">
    <property type="component" value="Unassembled WGS sequence"/>
</dbReference>
<name>A0A7C9FDH6_9BACT</name>
<protein>
    <recommendedName>
        <fullName evidence="3">Lipoprotein</fullName>
    </recommendedName>
</protein>
<dbReference type="AlphaFoldDB" id="A0A7C9FDH6"/>
<dbReference type="RefSeq" id="WP_152761225.1">
    <property type="nucleotide sequence ID" value="NZ_WHLY01000002.1"/>
</dbReference>
<dbReference type="EMBL" id="WHLY01000002">
    <property type="protein sequence ID" value="MPR34747.1"/>
    <property type="molecule type" value="Genomic_DNA"/>
</dbReference>
<dbReference type="PROSITE" id="PS51257">
    <property type="entry name" value="PROKAR_LIPOPROTEIN"/>
    <property type="match status" value="1"/>
</dbReference>
<comment type="caution">
    <text evidence="1">The sequence shown here is derived from an EMBL/GenBank/DDBJ whole genome shotgun (WGS) entry which is preliminary data.</text>
</comment>
<organism evidence="1 2">
    <name type="scientific">Salmonirosea aquatica</name>
    <dbReference type="NCBI Taxonomy" id="2654236"/>
    <lineage>
        <taxon>Bacteria</taxon>
        <taxon>Pseudomonadati</taxon>
        <taxon>Bacteroidota</taxon>
        <taxon>Cytophagia</taxon>
        <taxon>Cytophagales</taxon>
        <taxon>Spirosomataceae</taxon>
        <taxon>Salmonirosea</taxon>
    </lineage>
</organism>
<accession>A0A7C9FDH6</accession>
<evidence type="ECO:0000313" key="2">
    <source>
        <dbReference type="Proteomes" id="UP000479293"/>
    </source>
</evidence>
<proteinExistence type="predicted"/>
<evidence type="ECO:0008006" key="3">
    <source>
        <dbReference type="Google" id="ProtNLM"/>
    </source>
</evidence>
<evidence type="ECO:0000313" key="1">
    <source>
        <dbReference type="EMBL" id="MPR34747.1"/>
    </source>
</evidence>